<evidence type="ECO:0000256" key="1">
    <source>
        <dbReference type="SAM" id="Coils"/>
    </source>
</evidence>
<evidence type="ECO:0008006" key="4">
    <source>
        <dbReference type="Google" id="ProtNLM"/>
    </source>
</evidence>
<dbReference type="AlphaFoldDB" id="F2AWE9"/>
<dbReference type="Proteomes" id="UP000006222">
    <property type="component" value="Unassembled WGS sequence"/>
</dbReference>
<dbReference type="Pfam" id="PF14063">
    <property type="entry name" value="DUF4254"/>
    <property type="match status" value="1"/>
</dbReference>
<evidence type="ECO:0000313" key="2">
    <source>
        <dbReference type="EMBL" id="EGF26032.1"/>
    </source>
</evidence>
<dbReference type="PATRIC" id="fig|991778.3.peg.4294"/>
<gene>
    <name evidence="2" type="ORF">RBWH47_01227</name>
</gene>
<protein>
    <recommendedName>
        <fullName evidence="4">DUF4254 domain-containing protein</fullName>
    </recommendedName>
</protein>
<name>F2AWE9_RHOBT</name>
<feature type="coiled-coil region" evidence="1">
    <location>
        <begin position="75"/>
        <end position="102"/>
    </location>
</feature>
<dbReference type="RefSeq" id="WP_007327959.1">
    <property type="nucleotide sequence ID" value="NZ_AFAR01000198.1"/>
</dbReference>
<dbReference type="EMBL" id="AFAR01000198">
    <property type="protein sequence ID" value="EGF26032.1"/>
    <property type="molecule type" value="Genomic_DNA"/>
</dbReference>
<proteinExistence type="predicted"/>
<comment type="caution">
    <text evidence="2">The sequence shown here is derived from an EMBL/GenBank/DDBJ whole genome shotgun (WGS) entry which is preliminary data.</text>
</comment>
<sequence length="209" mass="24125">MGGPVENSGRIPKVTGSVQDWTQLQIDCVRRWHDEPMANPYSGWLRWVCQQHAFNFELWHEEDVARNPNVTDARIAEVKRSIDRLNQQRNDWIEKLDDAITESIQQSSVVVAENAPINTETPGSAIDRLSIMSLRLFHYAEQLQRQDVDAEHRSKVEARWLLCQVQHADLSASLQTLIDDIFAGRKLHKTYRQMKMYNDPSLNPEMSGS</sequence>
<reference evidence="2 3" key="1">
    <citation type="journal article" date="2013" name="Mar. Genomics">
        <title>Expression of sulfatases in Rhodopirellula baltica and the diversity of sulfatases in the genus Rhodopirellula.</title>
        <authorList>
            <person name="Wegner C.E."/>
            <person name="Richter-Heitmann T."/>
            <person name="Klindworth A."/>
            <person name="Klockow C."/>
            <person name="Richter M."/>
            <person name="Achstetter T."/>
            <person name="Glockner F.O."/>
            <person name="Harder J."/>
        </authorList>
    </citation>
    <scope>NUCLEOTIDE SEQUENCE [LARGE SCALE GENOMIC DNA]</scope>
    <source>
        <strain evidence="2 3">WH47</strain>
    </source>
</reference>
<evidence type="ECO:0000313" key="3">
    <source>
        <dbReference type="Proteomes" id="UP000006222"/>
    </source>
</evidence>
<dbReference type="InterPro" id="IPR025350">
    <property type="entry name" value="DUF4254"/>
</dbReference>
<keyword evidence="1" id="KW-0175">Coiled coil</keyword>
<accession>F2AWE9</accession>
<organism evidence="2 3">
    <name type="scientific">Rhodopirellula baltica WH47</name>
    <dbReference type="NCBI Taxonomy" id="991778"/>
    <lineage>
        <taxon>Bacteria</taxon>
        <taxon>Pseudomonadati</taxon>
        <taxon>Planctomycetota</taxon>
        <taxon>Planctomycetia</taxon>
        <taxon>Pirellulales</taxon>
        <taxon>Pirellulaceae</taxon>
        <taxon>Rhodopirellula</taxon>
    </lineage>
</organism>